<evidence type="ECO:0000256" key="1">
    <source>
        <dbReference type="SAM" id="MobiDB-lite"/>
    </source>
</evidence>
<feature type="region of interest" description="Disordered" evidence="1">
    <location>
        <begin position="478"/>
        <end position="498"/>
    </location>
</feature>
<dbReference type="PROSITE" id="PS51321">
    <property type="entry name" value="TFIIS_CENTRAL"/>
    <property type="match status" value="1"/>
</dbReference>
<evidence type="ECO:0000313" key="3">
    <source>
        <dbReference type="EMBL" id="KAG2607020.1"/>
    </source>
</evidence>
<dbReference type="CDD" id="cd21538">
    <property type="entry name" value="SPOC_TFIIS"/>
    <property type="match status" value="1"/>
</dbReference>
<dbReference type="InterPro" id="IPR012921">
    <property type="entry name" value="SPOC_C"/>
</dbReference>
<dbReference type="OrthoDB" id="1884872at2759"/>
<dbReference type="SMART" id="SM00510">
    <property type="entry name" value="TFS2M"/>
    <property type="match status" value="1"/>
</dbReference>
<dbReference type="GO" id="GO:0006351">
    <property type="term" value="P:DNA-templated transcription"/>
    <property type="evidence" value="ECO:0007669"/>
    <property type="project" value="InterPro"/>
</dbReference>
<feature type="region of interest" description="Disordered" evidence="1">
    <location>
        <begin position="174"/>
        <end position="226"/>
    </location>
</feature>
<feature type="compositionally biased region" description="Polar residues" evidence="1">
    <location>
        <begin position="479"/>
        <end position="496"/>
    </location>
</feature>
<dbReference type="InterPro" id="IPR036575">
    <property type="entry name" value="TFIIS_cen_dom_sf"/>
</dbReference>
<protein>
    <recommendedName>
        <fullName evidence="2">TFIIS central domain-containing protein</fullName>
    </recommendedName>
</protein>
<name>A0A8T0T7M9_PANVG</name>
<dbReference type="EMBL" id="CM029044">
    <property type="protein sequence ID" value="KAG2607020.1"/>
    <property type="molecule type" value="Genomic_DNA"/>
</dbReference>
<evidence type="ECO:0000259" key="2">
    <source>
        <dbReference type="PROSITE" id="PS51321"/>
    </source>
</evidence>
<dbReference type="Proteomes" id="UP000823388">
    <property type="component" value="Chromosome 4N"/>
</dbReference>
<feature type="domain" description="TFIIS central" evidence="2">
    <location>
        <begin position="308"/>
        <end position="418"/>
    </location>
</feature>
<dbReference type="Pfam" id="PF07744">
    <property type="entry name" value="SPOC"/>
    <property type="match status" value="1"/>
</dbReference>
<proteinExistence type="predicted"/>
<reference evidence="3" key="1">
    <citation type="submission" date="2020-05" db="EMBL/GenBank/DDBJ databases">
        <title>WGS assembly of Panicum virgatum.</title>
        <authorList>
            <person name="Lovell J.T."/>
            <person name="Jenkins J."/>
            <person name="Shu S."/>
            <person name="Juenger T.E."/>
            <person name="Schmutz J."/>
        </authorList>
    </citation>
    <scope>NUCLEOTIDE SEQUENCE</scope>
    <source>
        <strain evidence="3">AP13</strain>
    </source>
</reference>
<dbReference type="AlphaFoldDB" id="A0A8T0T7M9"/>
<sequence>MELSKQARARAPPAPGSGAASRSLPPAALHSPHPASHDVFGPGSWGAKAPTSSYLIVPMGAQVGASSLNALHRPGARPVAVSRVSLRPPQQVLSVQQALPGILSPQPPPPNVGKKTTLQPKVQVLKPVQSQATSKCSVKKEPLLKAYPDLSETVRSKFRETLAAALCVDSDHHSVQQSASKVSPVGSSSENKHADGTLQRPSTDICHAEGEADTRTDPKSIGSRSKEEDILSCRILGSNMSIKVSKDAQEQSIHVRLEDELLQGHGPSSAPGIAVGASESISQLNSKRSTTSDVDVGASVSLNEPEFKRTKTSDGTTGKKKDIIQKGQSLALGIEEELFKLFGGVNKKYKEKGRSLLFNLKDKSNPVLREQVLSGEITPKCLCSMTTDELASEELSAWRLAKAEELAKMVVLPNREVNVRLVRKTHKGEFHVEVEETDSISVGTDLGSNLVSHVPSKSIEGRTRSDDRVSVYRGDIESDSTVQDESAGIGNSNHLSNLEGLANENTDLIEERVAHDLKDTENLQEIMSWDEFVEATDSDIPLECHSTETAQDDPSITDNKAYLTSKPEKNHIGEDNADPSEFEFTYEAPSPEDNCQASIKSTENGSIQDLSSSKQPKGCLLIKSSLEMMDVEKLGTGSASISGSTVQLKAISDATLTNDTLWEGTIQLTLSSLINVIAIFKSGEKPSTNEWRRSVEIKGRVRLTDFQEFLEQLPKSRSRAVTVTELRLKEGSLESDWQRFLQTVDSYVADERVGLVKLTEGVELYLCPSHGKAAQILTEHLLKEHSGSQTMTGVSVIGVFVWRRPRISTETPTRHDSSKRQPMSISRKQQAVLSSSVPMSSLRTRSPASHFGYSNERPHLKDDATDDVPLGFGHGAIKDDDDLPEYDFVSVSDGSPNVAAPHCYQMQQHVQAISPPIDQVRWLVRKYGSLYASAHPWGGDEVLPEWYPSHSAHRYSTMQQQHVMVTPQLSSPESHVYSRLPQQHAMAVQQPWNHHHMLHPAEAQSVRSGWWSSAQWQDDAAWHARFIVEPDMAVPEPASLGGAREPWHGSWKPH</sequence>
<feature type="compositionally biased region" description="Basic and acidic residues" evidence="1">
    <location>
        <begin position="206"/>
        <end position="226"/>
    </location>
</feature>
<comment type="caution">
    <text evidence="3">The sequence shown here is derived from an EMBL/GenBank/DDBJ whole genome shotgun (WGS) entry which is preliminary data.</text>
</comment>
<keyword evidence="4" id="KW-1185">Reference proteome</keyword>
<gene>
    <name evidence="3" type="ORF">PVAP13_4NG192900</name>
</gene>
<feature type="region of interest" description="Disordered" evidence="1">
    <location>
        <begin position="808"/>
        <end position="876"/>
    </location>
</feature>
<dbReference type="Pfam" id="PF07500">
    <property type="entry name" value="TFIIS_M"/>
    <property type="match status" value="1"/>
</dbReference>
<feature type="compositionally biased region" description="Low complexity" evidence="1">
    <location>
        <begin position="178"/>
        <end position="189"/>
    </location>
</feature>
<feature type="region of interest" description="Disordered" evidence="1">
    <location>
        <begin position="281"/>
        <end position="320"/>
    </location>
</feature>
<dbReference type="InterPro" id="IPR003618">
    <property type="entry name" value="TFIIS_cen_dom"/>
</dbReference>
<feature type="compositionally biased region" description="Polar residues" evidence="1">
    <location>
        <begin position="281"/>
        <end position="293"/>
    </location>
</feature>
<dbReference type="SUPFAM" id="SSF46942">
    <property type="entry name" value="Elongation factor TFIIS domain 2"/>
    <property type="match status" value="1"/>
</dbReference>
<feature type="compositionally biased region" description="Basic and acidic residues" evidence="1">
    <location>
        <begin position="305"/>
        <end position="320"/>
    </location>
</feature>
<dbReference type="Gene3D" id="1.10.472.30">
    <property type="entry name" value="Transcription elongation factor S-II, central domain"/>
    <property type="match status" value="1"/>
</dbReference>
<feature type="region of interest" description="Disordered" evidence="1">
    <location>
        <begin position="1"/>
        <end position="44"/>
    </location>
</feature>
<feature type="compositionally biased region" description="Low complexity" evidence="1">
    <location>
        <begin position="16"/>
        <end position="34"/>
    </location>
</feature>
<evidence type="ECO:0000313" key="4">
    <source>
        <dbReference type="Proteomes" id="UP000823388"/>
    </source>
</evidence>
<dbReference type="GO" id="GO:0005634">
    <property type="term" value="C:nucleus"/>
    <property type="evidence" value="ECO:0007669"/>
    <property type="project" value="TreeGrafter"/>
</dbReference>
<feature type="compositionally biased region" description="Polar residues" evidence="1">
    <location>
        <begin position="820"/>
        <end position="847"/>
    </location>
</feature>
<organism evidence="3 4">
    <name type="scientific">Panicum virgatum</name>
    <name type="common">Blackwell switchgrass</name>
    <dbReference type="NCBI Taxonomy" id="38727"/>
    <lineage>
        <taxon>Eukaryota</taxon>
        <taxon>Viridiplantae</taxon>
        <taxon>Streptophyta</taxon>
        <taxon>Embryophyta</taxon>
        <taxon>Tracheophyta</taxon>
        <taxon>Spermatophyta</taxon>
        <taxon>Magnoliopsida</taxon>
        <taxon>Liliopsida</taxon>
        <taxon>Poales</taxon>
        <taxon>Poaceae</taxon>
        <taxon>PACMAD clade</taxon>
        <taxon>Panicoideae</taxon>
        <taxon>Panicodae</taxon>
        <taxon>Paniceae</taxon>
        <taxon>Panicinae</taxon>
        <taxon>Panicum</taxon>
        <taxon>Panicum sect. Hiantes</taxon>
    </lineage>
</organism>
<dbReference type="PANTHER" id="PTHR11477:SF44">
    <property type="entry name" value="TFIIS CENTRAL DOMAIN-CONTAINING PROTEIN"/>
    <property type="match status" value="1"/>
</dbReference>
<accession>A0A8T0T7M9</accession>
<dbReference type="PANTHER" id="PTHR11477">
    <property type="entry name" value="TRANSCRIPTION FACTOR S-II ZINC FINGER DOMAIN-CONTAINING PROTEIN"/>
    <property type="match status" value="1"/>
</dbReference>